<dbReference type="InterPro" id="IPR044914">
    <property type="entry name" value="Endosialidase_C_dom_sf"/>
</dbReference>
<evidence type="ECO:0000313" key="3">
    <source>
        <dbReference type="Proteomes" id="UP000218272"/>
    </source>
</evidence>
<dbReference type="EMBL" id="AP017655">
    <property type="protein sequence ID" value="BAV66227.1"/>
    <property type="molecule type" value="Genomic_DNA"/>
</dbReference>
<sequence>MTLGGAFASPFLFLRETGVAITDWEMADLVREVCYDGGTGPLALGGAMAGYRAFADALGAGARFPYVIVGVTDASQWEAGSGTLDQAGRLMRTVSASSAGGAAVDFAAGEKRVALALHAGWVRAVEGHGHAPPDLSGIEAALAGKQAASDVLDALSGVAAGADVLPCFTGEDSAMGVPCTAFARSLLDDADAAAALVTLGLRDARGDMLPDGDDAQALGSPSRRWSAVHAAALVSGNAQISGGTISGISDLAIADGGTGASTAAQARVNLGLGSMAAQDAGAVAITGGNAVFGSFGVVIANDPYIDRYSNAAGTGAGLVLRRARGTKEAPAAVGNGDVLGGLYVAGFQSVANAYSVNVAAIYAYATEDYSSAGYGTEIALATTGKGSTGRAVRLRVGDAGFQPATNNAYALGAAANRWSVVYAGTGTINTSDAREKQDVEDVPAALLDAWSDVAWQRFRFADAVALKGEEARWHVGLVAQQVRDVIDERLGEGEAVRLGLVCFDSWDAEAEERDEDGHVVRPGRGAGDRWGLRYEECLALEAAWQRRRIAGIEAALARLGGGSGHGG</sequence>
<feature type="domain" description="Peptidase S74" evidence="1">
    <location>
        <begin position="431"/>
        <end position="559"/>
    </location>
</feature>
<evidence type="ECO:0000313" key="2">
    <source>
        <dbReference type="EMBL" id="BAV66227.1"/>
    </source>
</evidence>
<gene>
    <name evidence="2" type="ORF">SCLO_1031870</name>
</gene>
<keyword evidence="3" id="KW-1185">Reference proteome</keyword>
<dbReference type="InterPro" id="IPR036388">
    <property type="entry name" value="WH-like_DNA-bd_sf"/>
</dbReference>
<organism evidence="2 3">
    <name type="scientific">Sphingobium cloacae</name>
    <dbReference type="NCBI Taxonomy" id="120107"/>
    <lineage>
        <taxon>Bacteria</taxon>
        <taxon>Pseudomonadati</taxon>
        <taxon>Pseudomonadota</taxon>
        <taxon>Alphaproteobacteria</taxon>
        <taxon>Sphingomonadales</taxon>
        <taxon>Sphingomonadaceae</taxon>
        <taxon>Sphingobium</taxon>
    </lineage>
</organism>
<dbReference type="PROSITE" id="PS51688">
    <property type="entry name" value="ICA"/>
    <property type="match status" value="1"/>
</dbReference>
<dbReference type="CDD" id="cd10144">
    <property type="entry name" value="Peptidase_S74_CIMCD"/>
    <property type="match status" value="1"/>
</dbReference>
<dbReference type="KEGG" id="sclo:SCLO_1031870"/>
<dbReference type="Gene3D" id="1.10.10.10">
    <property type="entry name" value="Winged helix-like DNA-binding domain superfamily/Winged helix DNA-binding domain"/>
    <property type="match status" value="1"/>
</dbReference>
<dbReference type="Pfam" id="PF13884">
    <property type="entry name" value="Peptidase_S74"/>
    <property type="match status" value="1"/>
</dbReference>
<name>A0A1E1F6W0_9SPHN</name>
<dbReference type="AlphaFoldDB" id="A0A1E1F6W0"/>
<dbReference type="Gene3D" id="4.10.1090.10">
    <property type="entry name" value="Endosialidase, domain 4"/>
    <property type="match status" value="1"/>
</dbReference>
<reference evidence="2 3" key="1">
    <citation type="submission" date="2016-10" db="EMBL/GenBank/DDBJ databases">
        <title>Complete Genome Sequence of the Nonylphenol-Degrading Bacterium Sphingobium cloacae JCM 10874T.</title>
        <authorList>
            <person name="Ootsuka M."/>
            <person name="Nishizawa T."/>
            <person name="Ohta H."/>
        </authorList>
    </citation>
    <scope>NUCLEOTIDE SEQUENCE [LARGE SCALE GENOMIC DNA]</scope>
    <source>
        <strain evidence="2 3">JCM 10874</strain>
    </source>
</reference>
<proteinExistence type="predicted"/>
<dbReference type="Proteomes" id="UP000218272">
    <property type="component" value="Chromosome SCLO_1"/>
</dbReference>
<evidence type="ECO:0000259" key="1">
    <source>
        <dbReference type="PROSITE" id="PS51688"/>
    </source>
</evidence>
<protein>
    <recommendedName>
        <fullName evidence="1">Peptidase S74 domain-containing protein</fullName>
    </recommendedName>
</protein>
<dbReference type="InterPro" id="IPR030392">
    <property type="entry name" value="S74_ICA"/>
</dbReference>
<accession>A0A1E1F6W0</accession>